<evidence type="ECO:0000256" key="1">
    <source>
        <dbReference type="ARBA" id="ARBA00006174"/>
    </source>
</evidence>
<dbReference type="EMBL" id="QJJK01000025">
    <property type="protein sequence ID" value="PXW50559.1"/>
    <property type="molecule type" value="Genomic_DNA"/>
</dbReference>
<dbReference type="PANTHER" id="PTHR16943:SF8">
    <property type="entry name" value="2-METHYLCITRATE DEHYDRATASE"/>
    <property type="match status" value="1"/>
</dbReference>
<dbReference type="Proteomes" id="UP000248021">
    <property type="component" value="Unassembled WGS sequence"/>
</dbReference>
<dbReference type="Gene3D" id="1.10.4100.10">
    <property type="entry name" value="2-methylcitrate dehydratase PrpD"/>
    <property type="match status" value="1"/>
</dbReference>
<dbReference type="InterPro" id="IPR005656">
    <property type="entry name" value="MmgE_PrpD"/>
</dbReference>
<dbReference type="GO" id="GO:0016829">
    <property type="term" value="F:lyase activity"/>
    <property type="evidence" value="ECO:0007669"/>
    <property type="project" value="InterPro"/>
</dbReference>
<dbReference type="SUPFAM" id="SSF103378">
    <property type="entry name" value="2-methylcitrate dehydratase PrpD"/>
    <property type="match status" value="1"/>
</dbReference>
<proteinExistence type="inferred from homology"/>
<dbReference type="PANTHER" id="PTHR16943">
    <property type="entry name" value="2-METHYLCITRATE DEHYDRATASE-RELATED"/>
    <property type="match status" value="1"/>
</dbReference>
<feature type="domain" description="MmgE/PrpD C-terminal" evidence="3">
    <location>
        <begin position="282"/>
        <end position="438"/>
    </location>
</feature>
<evidence type="ECO:0000313" key="5">
    <source>
        <dbReference type="Proteomes" id="UP000248021"/>
    </source>
</evidence>
<sequence>MADIASIHDIRADGDFAADYAAFASALTLDQMPQAVVAAAKANLFDTLACATAGVSAAGVGNLKALVAEWAGKPEAGIWCSSIRVPAHHAAWVNGMMAHARDYDDTHDGAVLHAGVSVIPAALAAAELNPDATGADLIASVVAGLELICRLGVATSIGIIESGFMYTSLFGHFAATAAAGRVAGLDRDQMVNALGVAYSQAAGTHQVTRDAALTKRVQPGFAAKTGLISVALTKAGIRGAQNTFEGIDGLFRSYLRGRYDPDALRDGLGERYEFLNLSYKPYPCCRFNHTAIDAALIIRRELEARGATVHALTARVNKQAYEAVCTPVAVRKRPATIVQAQFSLPYTVACALHKGAVGLRAFTEEGLRDEGVLAISSHVNAELDAEIERNWSRNISPTHLIAATDKGLIEARVDIPRGHPKSPMSLADFDAKLADCLDISGLDWPETAVTTLRQTIDGLHEMRRGGAILEAVTR</sequence>
<name>A0A2V3TSW2_9HYPH</name>
<accession>A0A2V3TSW2</accession>
<evidence type="ECO:0000259" key="2">
    <source>
        <dbReference type="Pfam" id="PF03972"/>
    </source>
</evidence>
<dbReference type="InterPro" id="IPR042188">
    <property type="entry name" value="MmgE/PrpD_sf_2"/>
</dbReference>
<dbReference type="AlphaFoldDB" id="A0A2V3TSW2"/>
<protein>
    <submittedName>
        <fullName evidence="4">2-methylcitrate dehydratase PrpD</fullName>
    </submittedName>
</protein>
<evidence type="ECO:0000313" key="4">
    <source>
        <dbReference type="EMBL" id="PXW50559.1"/>
    </source>
</evidence>
<organism evidence="4 5">
    <name type="scientific">Chelatococcus asaccharovorans</name>
    <dbReference type="NCBI Taxonomy" id="28210"/>
    <lineage>
        <taxon>Bacteria</taxon>
        <taxon>Pseudomonadati</taxon>
        <taxon>Pseudomonadota</taxon>
        <taxon>Alphaproteobacteria</taxon>
        <taxon>Hyphomicrobiales</taxon>
        <taxon>Chelatococcaceae</taxon>
        <taxon>Chelatococcus</taxon>
    </lineage>
</organism>
<keyword evidence="5" id="KW-1185">Reference proteome</keyword>
<feature type="domain" description="MmgE/PrpD N-terminal" evidence="2">
    <location>
        <begin position="21"/>
        <end position="257"/>
    </location>
</feature>
<dbReference type="InterPro" id="IPR042183">
    <property type="entry name" value="MmgE/PrpD_sf_1"/>
</dbReference>
<dbReference type="Pfam" id="PF03972">
    <property type="entry name" value="MmgE_PrpD_N"/>
    <property type="match status" value="1"/>
</dbReference>
<evidence type="ECO:0000259" key="3">
    <source>
        <dbReference type="Pfam" id="PF19305"/>
    </source>
</evidence>
<dbReference type="RefSeq" id="WP_110378558.1">
    <property type="nucleotide sequence ID" value="NZ_JAHBRY010000002.1"/>
</dbReference>
<dbReference type="OrthoDB" id="5415580at2"/>
<dbReference type="Gene3D" id="3.30.1330.120">
    <property type="entry name" value="2-methylcitrate dehydratase PrpD"/>
    <property type="match status" value="1"/>
</dbReference>
<dbReference type="InterPro" id="IPR045337">
    <property type="entry name" value="MmgE_PrpD_C"/>
</dbReference>
<comment type="caution">
    <text evidence="4">The sequence shown here is derived from an EMBL/GenBank/DDBJ whole genome shotgun (WGS) entry which is preliminary data.</text>
</comment>
<dbReference type="Pfam" id="PF19305">
    <property type="entry name" value="MmgE_PrpD_C"/>
    <property type="match status" value="1"/>
</dbReference>
<gene>
    <name evidence="4" type="ORF">C7450_1254</name>
</gene>
<reference evidence="4 5" key="1">
    <citation type="submission" date="2018-05" db="EMBL/GenBank/DDBJ databases">
        <title>Genomic Encyclopedia of Type Strains, Phase IV (KMG-IV): sequencing the most valuable type-strain genomes for metagenomic binning, comparative biology and taxonomic classification.</title>
        <authorList>
            <person name="Goeker M."/>
        </authorList>
    </citation>
    <scope>NUCLEOTIDE SEQUENCE [LARGE SCALE GENOMIC DNA]</scope>
    <source>
        <strain evidence="4 5">DSM 6462</strain>
    </source>
</reference>
<comment type="similarity">
    <text evidence="1">Belongs to the PrpD family.</text>
</comment>
<dbReference type="InterPro" id="IPR036148">
    <property type="entry name" value="MmgE/PrpD_sf"/>
</dbReference>
<dbReference type="InterPro" id="IPR045336">
    <property type="entry name" value="MmgE_PrpD_N"/>
</dbReference>